<dbReference type="Pfam" id="PF22435">
    <property type="entry name" value="MRM3-like_sub_bind"/>
    <property type="match status" value="1"/>
</dbReference>
<evidence type="ECO:0000256" key="3">
    <source>
        <dbReference type="ARBA" id="ARBA00022679"/>
    </source>
</evidence>
<comment type="similarity">
    <text evidence="1">Belongs to the class IV-like SAM-binding methyltransferase superfamily. RNA methyltransferase TrmH family.</text>
</comment>
<dbReference type="InterPro" id="IPR051259">
    <property type="entry name" value="rRNA_Methyltransferase"/>
</dbReference>
<evidence type="ECO:0000256" key="1">
    <source>
        <dbReference type="ARBA" id="ARBA00007228"/>
    </source>
</evidence>
<dbReference type="InterPro" id="IPR029064">
    <property type="entry name" value="Ribosomal_eL30-like_sf"/>
</dbReference>
<accession>A0A510JJI6</accession>
<dbReference type="Gene3D" id="3.40.1280.10">
    <property type="match status" value="1"/>
</dbReference>
<dbReference type="GO" id="GO:0008173">
    <property type="term" value="F:RNA methyltransferase activity"/>
    <property type="evidence" value="ECO:0007669"/>
    <property type="project" value="InterPro"/>
</dbReference>
<dbReference type="CDD" id="cd18095">
    <property type="entry name" value="SpoU-like_rRNA-MTase"/>
    <property type="match status" value="1"/>
</dbReference>
<dbReference type="KEGG" id="lhf:JCM16775_1230"/>
<keyword evidence="7" id="KW-1185">Reference proteome</keyword>
<dbReference type="AlphaFoldDB" id="A0A510JJI6"/>
<feature type="domain" description="MRM3-like substrate binding" evidence="5">
    <location>
        <begin position="16"/>
        <end position="96"/>
    </location>
</feature>
<name>A0A510JJI6_9FUSO</name>
<dbReference type="Gene3D" id="3.30.1330.30">
    <property type="match status" value="1"/>
</dbReference>
<evidence type="ECO:0000259" key="5">
    <source>
        <dbReference type="Pfam" id="PF22435"/>
    </source>
</evidence>
<dbReference type="GO" id="GO:0032259">
    <property type="term" value="P:methylation"/>
    <property type="evidence" value="ECO:0007669"/>
    <property type="project" value="UniProtKB-KW"/>
</dbReference>
<dbReference type="PANTHER" id="PTHR43191:SF2">
    <property type="entry name" value="RRNA METHYLTRANSFERASE 3, MITOCHONDRIAL"/>
    <property type="match status" value="1"/>
</dbReference>
<evidence type="ECO:0000313" key="7">
    <source>
        <dbReference type="Proteomes" id="UP000321892"/>
    </source>
</evidence>
<gene>
    <name evidence="6" type="ORF">JCM16775_1230</name>
</gene>
<evidence type="ECO:0000259" key="4">
    <source>
        <dbReference type="Pfam" id="PF00588"/>
    </source>
</evidence>
<dbReference type="SUPFAM" id="SSF55315">
    <property type="entry name" value="L30e-like"/>
    <property type="match status" value="1"/>
</dbReference>
<reference evidence="6 7" key="1">
    <citation type="submission" date="2019-07" db="EMBL/GenBank/DDBJ databases">
        <title>Complete Genome Sequence of Leptotrichia hofstadii Strain JCM16775.</title>
        <authorList>
            <person name="Watanabe S."/>
            <person name="Cui L."/>
        </authorList>
    </citation>
    <scope>NUCLEOTIDE SEQUENCE [LARGE SCALE GENOMIC DNA]</scope>
    <source>
        <strain evidence="6 7">JCM16775</strain>
    </source>
</reference>
<dbReference type="SUPFAM" id="SSF75217">
    <property type="entry name" value="alpha/beta knot"/>
    <property type="match status" value="1"/>
</dbReference>
<dbReference type="InterPro" id="IPR029026">
    <property type="entry name" value="tRNA_m1G_MTases_N"/>
</dbReference>
<dbReference type="EMBL" id="AP019823">
    <property type="protein sequence ID" value="BBM38521.1"/>
    <property type="molecule type" value="Genomic_DNA"/>
</dbReference>
<feature type="domain" description="tRNA/rRNA methyltransferase SpoU type" evidence="4">
    <location>
        <begin position="113"/>
        <end position="252"/>
    </location>
</feature>
<dbReference type="InterPro" id="IPR001537">
    <property type="entry name" value="SpoU_MeTrfase"/>
</dbReference>
<dbReference type="InterPro" id="IPR053888">
    <property type="entry name" value="MRM3-like_sub_bind"/>
</dbReference>
<dbReference type="GO" id="GO:0006396">
    <property type="term" value="P:RNA processing"/>
    <property type="evidence" value="ECO:0007669"/>
    <property type="project" value="InterPro"/>
</dbReference>
<dbReference type="GO" id="GO:0003723">
    <property type="term" value="F:RNA binding"/>
    <property type="evidence" value="ECO:0007669"/>
    <property type="project" value="InterPro"/>
</dbReference>
<dbReference type="InterPro" id="IPR029028">
    <property type="entry name" value="Alpha/beta_knot_MTases"/>
</dbReference>
<keyword evidence="3 6" id="KW-0808">Transferase</keyword>
<proteinExistence type="inferred from homology"/>
<dbReference type="Pfam" id="PF00588">
    <property type="entry name" value="SpoU_methylase"/>
    <property type="match status" value="1"/>
</dbReference>
<evidence type="ECO:0000313" key="6">
    <source>
        <dbReference type="EMBL" id="BBM38521.1"/>
    </source>
</evidence>
<organism evidence="6 7">
    <name type="scientific">Leptotrichia hofstadii</name>
    <dbReference type="NCBI Taxonomy" id="157688"/>
    <lineage>
        <taxon>Bacteria</taxon>
        <taxon>Fusobacteriati</taxon>
        <taxon>Fusobacteriota</taxon>
        <taxon>Fusobacteriia</taxon>
        <taxon>Fusobacteriales</taxon>
        <taxon>Leptotrichiaceae</taxon>
        <taxon>Leptotrichia</taxon>
    </lineage>
</organism>
<evidence type="ECO:0000256" key="2">
    <source>
        <dbReference type="ARBA" id="ARBA00022603"/>
    </source>
</evidence>
<protein>
    <submittedName>
        <fullName evidence="6">tRNA/rRNA methyltransferase SpoU</fullName>
    </submittedName>
</protein>
<sequence>MKKYKMRDVIASPDNKFYKLLKKLDKKKYRDENSIFKAEGEKFLNENINFNKIIVKESKFEYFDEKYEISRHDNLTILKDNLFDEVSTQENSQGIIFLYSKNLNTIEDIKGDVVILDDIQDPGNAGTIIRTMIAANFQNLILTKGSVDVYNPKTVRATMSGIFKLNIIYETPEKIVEFLNNKNYLKIATALHEDSIFYEKIELRENNAFIFGHEGGGVSDYLIENSDIKAIIPIYGNIESLNVSVATGIFLYKMREKLQGL</sequence>
<dbReference type="Proteomes" id="UP000321892">
    <property type="component" value="Chromosome"/>
</dbReference>
<keyword evidence="2 6" id="KW-0489">Methyltransferase</keyword>
<dbReference type="PANTHER" id="PTHR43191">
    <property type="entry name" value="RRNA METHYLTRANSFERASE 3"/>
    <property type="match status" value="1"/>
</dbReference>